<reference evidence="1 2" key="1">
    <citation type="submission" date="2020-11" db="EMBL/GenBank/DDBJ databases">
        <title>Pseudonocardia abyssalis sp. nov. and Pseudonocardia oceani sp. nov., description and phylogenomic analysis of two novel actinomycetes isolated from the deep Southern Ocean.</title>
        <authorList>
            <person name="Parra J."/>
        </authorList>
    </citation>
    <scope>NUCLEOTIDE SEQUENCE [LARGE SCALE GENOMIC DNA]</scope>
    <source>
        <strain evidence="2">KRD185</strain>
    </source>
</reference>
<dbReference type="Proteomes" id="UP000694300">
    <property type="component" value="Unassembled WGS sequence"/>
</dbReference>
<dbReference type="RefSeq" id="WP_218590245.1">
    <property type="nucleotide sequence ID" value="NZ_JADQDE010000049.1"/>
</dbReference>
<evidence type="ECO:0000313" key="1">
    <source>
        <dbReference type="EMBL" id="MBW0131252.1"/>
    </source>
</evidence>
<evidence type="ECO:0000313" key="2">
    <source>
        <dbReference type="Proteomes" id="UP000694300"/>
    </source>
</evidence>
<accession>A0ABS6UGB3</accession>
<name>A0ABS6UGB3_9PSEU</name>
<keyword evidence="2" id="KW-1185">Reference proteome</keyword>
<gene>
    <name evidence="1" type="ORF">I4I82_26735</name>
</gene>
<proteinExistence type="predicted"/>
<comment type="caution">
    <text evidence="1">The sequence shown here is derived from an EMBL/GenBank/DDBJ whole genome shotgun (WGS) entry which is preliminary data.</text>
</comment>
<dbReference type="EMBL" id="JADQDF010000001">
    <property type="protein sequence ID" value="MBW0131252.1"/>
    <property type="molecule type" value="Genomic_DNA"/>
</dbReference>
<protein>
    <submittedName>
        <fullName evidence="1">Uncharacterized protein</fullName>
    </submittedName>
</protein>
<sequence length="47" mass="5025">MPAALHDADAGPGRATVDRTTVDRTTVDRTTVDEPCRRGVRANLTTS</sequence>
<organism evidence="1 2">
    <name type="scientific">Pseudonocardia oceani</name>
    <dbReference type="NCBI Taxonomy" id="2792013"/>
    <lineage>
        <taxon>Bacteria</taxon>
        <taxon>Bacillati</taxon>
        <taxon>Actinomycetota</taxon>
        <taxon>Actinomycetes</taxon>
        <taxon>Pseudonocardiales</taxon>
        <taxon>Pseudonocardiaceae</taxon>
        <taxon>Pseudonocardia</taxon>
    </lineage>
</organism>